<dbReference type="PANTHER" id="PTHR34144:SF7">
    <property type="entry name" value="EXPORT PROTEIN (CAP59), PUTATIVE (AFU_ORTHOLOGUE AFUA_7G05020)-RELATED"/>
    <property type="match status" value="1"/>
</dbReference>
<accession>A0AAN6YKZ6</accession>
<dbReference type="InterPro" id="IPR021047">
    <property type="entry name" value="Mannosyltransferase_CMT1"/>
</dbReference>
<dbReference type="Proteomes" id="UP001301769">
    <property type="component" value="Unassembled WGS sequence"/>
</dbReference>
<dbReference type="EMBL" id="MU858052">
    <property type="protein sequence ID" value="KAK4218612.1"/>
    <property type="molecule type" value="Genomic_DNA"/>
</dbReference>
<proteinExistence type="predicted"/>
<reference evidence="1" key="1">
    <citation type="journal article" date="2023" name="Mol. Phylogenet. Evol.">
        <title>Genome-scale phylogeny and comparative genomics of the fungal order Sordariales.</title>
        <authorList>
            <person name="Hensen N."/>
            <person name="Bonometti L."/>
            <person name="Westerberg I."/>
            <person name="Brannstrom I.O."/>
            <person name="Guillou S."/>
            <person name="Cros-Aarteil S."/>
            <person name="Calhoun S."/>
            <person name="Haridas S."/>
            <person name="Kuo A."/>
            <person name="Mondo S."/>
            <person name="Pangilinan J."/>
            <person name="Riley R."/>
            <person name="LaButti K."/>
            <person name="Andreopoulos B."/>
            <person name="Lipzen A."/>
            <person name="Chen C."/>
            <person name="Yan M."/>
            <person name="Daum C."/>
            <person name="Ng V."/>
            <person name="Clum A."/>
            <person name="Steindorff A."/>
            <person name="Ohm R.A."/>
            <person name="Martin F."/>
            <person name="Silar P."/>
            <person name="Natvig D.O."/>
            <person name="Lalanne C."/>
            <person name="Gautier V."/>
            <person name="Ament-Velasquez S.L."/>
            <person name="Kruys A."/>
            <person name="Hutchinson M.I."/>
            <person name="Powell A.J."/>
            <person name="Barry K."/>
            <person name="Miller A.N."/>
            <person name="Grigoriev I.V."/>
            <person name="Debuchy R."/>
            <person name="Gladieux P."/>
            <person name="Hiltunen Thoren M."/>
            <person name="Johannesson H."/>
        </authorList>
    </citation>
    <scope>NUCLEOTIDE SEQUENCE</scope>
    <source>
        <strain evidence="1">PSN293</strain>
    </source>
</reference>
<name>A0AAN6YKZ6_9PEZI</name>
<dbReference type="AlphaFoldDB" id="A0AAN6YKZ6"/>
<dbReference type="Pfam" id="PF11735">
    <property type="entry name" value="CAP59_mtransfer"/>
    <property type="match status" value="1"/>
</dbReference>
<protein>
    <submittedName>
        <fullName evidence="1">Glycosyltransferase</fullName>
    </submittedName>
</protein>
<evidence type="ECO:0000313" key="1">
    <source>
        <dbReference type="EMBL" id="KAK4218612.1"/>
    </source>
</evidence>
<evidence type="ECO:0000313" key="2">
    <source>
        <dbReference type="Proteomes" id="UP001301769"/>
    </source>
</evidence>
<keyword evidence="2" id="KW-1185">Reference proteome</keyword>
<sequence>MKAISQGRRPRRFFRQLLARSTLRKLLILLVLWFVVEAQLIYYRVARAEHEYRSHASVELQLESLENHINVPEKPPRFFLASLHWNNERILRSNWNQQVLDLVDKLGPDNVFVSVYEGGSWDDTKGALRELDAKLEKTGVAKQITLDKATHADVMAEQPEPGNGWVQMPDGETKLRRIPYLSRLRNLSLKPLLDMAENGTTFDYVLFLGDVVFTVGDVIALLNTNHGNFAAACSIDFSKPPLYYDTFALRDSGGHETATQTWPYFRSHKSRKAMLYGAPVPVRSCWNGLVAMPTFAFTGTNGLKFRGIPDSLAQHHLEGSECCLIHADNPASRTRGVFLNPTVRVGYNKEAYEKVHPEGGNKIWLSTFGVYTGIWKSRLARWFSSPWLKEQFVRGRIHTWETEAPDENREEPGEFCLINEMQVIVENGWKHL</sequence>
<reference evidence="1" key="2">
    <citation type="submission" date="2023-05" db="EMBL/GenBank/DDBJ databases">
        <authorList>
            <consortium name="Lawrence Berkeley National Laboratory"/>
            <person name="Steindorff A."/>
            <person name="Hensen N."/>
            <person name="Bonometti L."/>
            <person name="Westerberg I."/>
            <person name="Brannstrom I.O."/>
            <person name="Guillou S."/>
            <person name="Cros-Aarteil S."/>
            <person name="Calhoun S."/>
            <person name="Haridas S."/>
            <person name="Kuo A."/>
            <person name="Mondo S."/>
            <person name="Pangilinan J."/>
            <person name="Riley R."/>
            <person name="Labutti K."/>
            <person name="Andreopoulos B."/>
            <person name="Lipzen A."/>
            <person name="Chen C."/>
            <person name="Yanf M."/>
            <person name="Daum C."/>
            <person name="Ng V."/>
            <person name="Clum A."/>
            <person name="Ohm R."/>
            <person name="Martin F."/>
            <person name="Silar P."/>
            <person name="Natvig D."/>
            <person name="Lalanne C."/>
            <person name="Gautier V."/>
            <person name="Ament-Velasquez S.L."/>
            <person name="Kruys A."/>
            <person name="Hutchinson M.I."/>
            <person name="Powell A.J."/>
            <person name="Barry K."/>
            <person name="Miller A.N."/>
            <person name="Grigoriev I.V."/>
            <person name="Debuchy R."/>
            <person name="Gladieux P."/>
            <person name="Thoren M.H."/>
            <person name="Johannesson H."/>
        </authorList>
    </citation>
    <scope>NUCLEOTIDE SEQUENCE</scope>
    <source>
        <strain evidence="1">PSN293</strain>
    </source>
</reference>
<organism evidence="1 2">
    <name type="scientific">Rhypophila decipiens</name>
    <dbReference type="NCBI Taxonomy" id="261697"/>
    <lineage>
        <taxon>Eukaryota</taxon>
        <taxon>Fungi</taxon>
        <taxon>Dikarya</taxon>
        <taxon>Ascomycota</taxon>
        <taxon>Pezizomycotina</taxon>
        <taxon>Sordariomycetes</taxon>
        <taxon>Sordariomycetidae</taxon>
        <taxon>Sordariales</taxon>
        <taxon>Naviculisporaceae</taxon>
        <taxon>Rhypophila</taxon>
    </lineage>
</organism>
<gene>
    <name evidence="1" type="ORF">QBC37DRAFT_412080</name>
</gene>
<dbReference type="PANTHER" id="PTHR34144">
    <property type="entry name" value="CHROMOSOME 8, WHOLE GENOME SHOTGUN SEQUENCE"/>
    <property type="match status" value="1"/>
</dbReference>
<comment type="caution">
    <text evidence="1">The sequence shown here is derived from an EMBL/GenBank/DDBJ whole genome shotgun (WGS) entry which is preliminary data.</text>
</comment>